<evidence type="ECO:0000313" key="3">
    <source>
        <dbReference type="EMBL" id="OLP05481.1"/>
    </source>
</evidence>
<keyword evidence="4" id="KW-1185">Reference proteome</keyword>
<sequence length="129" mass="14174">MKSIIQALPYPSNNLFMSRHLLILIVAMLLSACDMLGLGPDPRIAQKEADAKAIGAACRNGLRNIEDCYTLNKGVNKAAIYAGWLEMDAYMRENKLEGQRTEMAQPAATPVEEVIEEPQPKANAKSADR</sequence>
<dbReference type="AlphaFoldDB" id="A0A1Q8YBM0"/>
<accession>A0A1Q8YBM0</accession>
<organism evidence="3 4">
    <name type="scientific">Rhodoferax antarcticus ANT.BR</name>
    <dbReference type="NCBI Taxonomy" id="1111071"/>
    <lineage>
        <taxon>Bacteria</taxon>
        <taxon>Pseudomonadati</taxon>
        <taxon>Pseudomonadota</taxon>
        <taxon>Betaproteobacteria</taxon>
        <taxon>Burkholderiales</taxon>
        <taxon>Comamonadaceae</taxon>
        <taxon>Rhodoferax</taxon>
    </lineage>
</organism>
<evidence type="ECO:0008006" key="5">
    <source>
        <dbReference type="Google" id="ProtNLM"/>
    </source>
</evidence>
<keyword evidence="2" id="KW-1133">Transmembrane helix</keyword>
<comment type="caution">
    <text evidence="3">The sequence shown here is derived from an EMBL/GenBank/DDBJ whole genome shotgun (WGS) entry which is preliminary data.</text>
</comment>
<name>A0A1Q8YBM0_9BURK</name>
<evidence type="ECO:0000313" key="4">
    <source>
        <dbReference type="Proteomes" id="UP000185911"/>
    </source>
</evidence>
<dbReference type="PROSITE" id="PS51257">
    <property type="entry name" value="PROKAR_LIPOPROTEIN"/>
    <property type="match status" value="1"/>
</dbReference>
<feature type="transmembrane region" description="Helical" evidence="2">
    <location>
        <begin position="20"/>
        <end position="38"/>
    </location>
</feature>
<reference evidence="3 4" key="1">
    <citation type="submission" date="2017-01" db="EMBL/GenBank/DDBJ databases">
        <title>Genome sequence of Rhodoferax antarcticus ANT.BR, a psychrophilic purple nonsulfur bacterium from an Antarctic microbial mat.</title>
        <authorList>
            <person name="Baker J."/>
            <person name="Riester C."/>
            <person name="Skinner B."/>
            <person name="Newell A."/>
            <person name="Swingley W."/>
            <person name="Madigan M."/>
            <person name="Jung D."/>
            <person name="Asao M."/>
            <person name="Chen M."/>
            <person name="Loughlin P."/>
            <person name="Pan H."/>
            <person name="Lin S."/>
            <person name="Li N."/>
            <person name="Shaw J."/>
            <person name="Prado M."/>
            <person name="Sherman C."/>
            <person name="Li X."/>
            <person name="Tang J."/>
            <person name="Blankenship R."/>
            <person name="Zhao T."/>
            <person name="Touchman J."/>
            <person name="Sattley M."/>
        </authorList>
    </citation>
    <scope>NUCLEOTIDE SEQUENCE [LARGE SCALE GENOMIC DNA]</scope>
    <source>
        <strain evidence="3 4">ANT.BR</strain>
    </source>
</reference>
<dbReference type="Proteomes" id="UP000185911">
    <property type="component" value="Unassembled WGS sequence"/>
</dbReference>
<keyword evidence="2" id="KW-0472">Membrane</keyword>
<dbReference type="STRING" id="81479.RA876_09785"/>
<proteinExistence type="predicted"/>
<dbReference type="EMBL" id="MSYM01000016">
    <property type="protein sequence ID" value="OLP05481.1"/>
    <property type="molecule type" value="Genomic_DNA"/>
</dbReference>
<evidence type="ECO:0000256" key="2">
    <source>
        <dbReference type="SAM" id="Phobius"/>
    </source>
</evidence>
<keyword evidence="2" id="KW-0812">Transmembrane</keyword>
<protein>
    <recommendedName>
        <fullName evidence="5">Lipoprotein</fullName>
    </recommendedName>
</protein>
<evidence type="ECO:0000256" key="1">
    <source>
        <dbReference type="SAM" id="MobiDB-lite"/>
    </source>
</evidence>
<gene>
    <name evidence="3" type="ORF">BLL52_3148</name>
</gene>
<feature type="region of interest" description="Disordered" evidence="1">
    <location>
        <begin position="98"/>
        <end position="129"/>
    </location>
</feature>